<evidence type="ECO:0000313" key="3">
    <source>
        <dbReference type="EMBL" id="CAE7491282.1"/>
    </source>
</evidence>
<dbReference type="PANTHER" id="PTHR24126">
    <property type="entry name" value="ANKYRIN REPEAT, PH AND SEC7 DOMAIN CONTAINING PROTEIN SECG-RELATED"/>
    <property type="match status" value="1"/>
</dbReference>
<name>A0A812SLM1_SYMPI</name>
<dbReference type="InterPro" id="IPR036770">
    <property type="entry name" value="Ankyrin_rpt-contain_sf"/>
</dbReference>
<dbReference type="SMART" id="SM00248">
    <property type="entry name" value="ANK"/>
    <property type="match status" value="5"/>
</dbReference>
<accession>A0A812SLM1</accession>
<dbReference type="Proteomes" id="UP000649617">
    <property type="component" value="Unassembled WGS sequence"/>
</dbReference>
<keyword evidence="1" id="KW-0677">Repeat</keyword>
<reference evidence="3" key="1">
    <citation type="submission" date="2021-02" db="EMBL/GenBank/DDBJ databases">
        <authorList>
            <person name="Dougan E. K."/>
            <person name="Rhodes N."/>
            <person name="Thang M."/>
            <person name="Chan C."/>
        </authorList>
    </citation>
    <scope>NUCLEOTIDE SEQUENCE</scope>
</reference>
<dbReference type="Pfam" id="PF12796">
    <property type="entry name" value="Ank_2"/>
    <property type="match status" value="1"/>
</dbReference>
<dbReference type="AlphaFoldDB" id="A0A812SLM1"/>
<feature type="non-terminal residue" evidence="3">
    <location>
        <position position="331"/>
    </location>
</feature>
<keyword evidence="4" id="KW-1185">Reference proteome</keyword>
<dbReference type="PANTHER" id="PTHR24126:SF14">
    <property type="entry name" value="ANK_REP_REGION DOMAIN-CONTAINING PROTEIN"/>
    <property type="match status" value="1"/>
</dbReference>
<dbReference type="EMBL" id="CAJNIZ010026358">
    <property type="protein sequence ID" value="CAE7491282.1"/>
    <property type="molecule type" value="Genomic_DNA"/>
</dbReference>
<protein>
    <submittedName>
        <fullName evidence="3">Uncharacterized protein</fullName>
    </submittedName>
</protein>
<evidence type="ECO:0000313" key="4">
    <source>
        <dbReference type="Proteomes" id="UP000649617"/>
    </source>
</evidence>
<sequence>MFFHQVVVQDVILWKNPNNQGEGVYTVDEDRLKIGPVIRQVLLNKLRGLLRNGDLTGYRMLWNQQPFRLRGLPVESAQDLVPGFDDSQPGEDMVSISVALAKYLHQNGLTHPLKRDIVGMSPLLYAVIYGSPLLVEELLQLRADPNDMARQALPDVERYCHVLALGASYGSHEAMQLLITARSNVNSRARGLSLTPLCSACFANDAVAVGILCQARADPRRAQGGLTPLMCASIGGVEALRELLAQADMLASELALALHTAAVAAPTAEIVQVLVEASADVNEQYLLPTCSTWRLLFRLKGFQYRLGRATVLRAVGYHYRDATPLMLAVIC</sequence>
<evidence type="ECO:0000256" key="2">
    <source>
        <dbReference type="ARBA" id="ARBA00023043"/>
    </source>
</evidence>
<evidence type="ECO:0000256" key="1">
    <source>
        <dbReference type="ARBA" id="ARBA00022737"/>
    </source>
</evidence>
<dbReference type="Gene3D" id="1.25.40.20">
    <property type="entry name" value="Ankyrin repeat-containing domain"/>
    <property type="match status" value="2"/>
</dbReference>
<proteinExistence type="predicted"/>
<dbReference type="SUPFAM" id="SSF48403">
    <property type="entry name" value="Ankyrin repeat"/>
    <property type="match status" value="1"/>
</dbReference>
<dbReference type="Pfam" id="PF13606">
    <property type="entry name" value="Ank_3"/>
    <property type="match status" value="1"/>
</dbReference>
<dbReference type="InterPro" id="IPR002110">
    <property type="entry name" value="Ankyrin_rpt"/>
</dbReference>
<keyword evidence="2" id="KW-0040">ANK repeat</keyword>
<comment type="caution">
    <text evidence="3">The sequence shown here is derived from an EMBL/GenBank/DDBJ whole genome shotgun (WGS) entry which is preliminary data.</text>
</comment>
<gene>
    <name evidence="3" type="ORF">SPIL2461_LOCUS12664</name>
</gene>
<organism evidence="3 4">
    <name type="scientific">Symbiodinium pilosum</name>
    <name type="common">Dinoflagellate</name>
    <dbReference type="NCBI Taxonomy" id="2952"/>
    <lineage>
        <taxon>Eukaryota</taxon>
        <taxon>Sar</taxon>
        <taxon>Alveolata</taxon>
        <taxon>Dinophyceae</taxon>
        <taxon>Suessiales</taxon>
        <taxon>Symbiodiniaceae</taxon>
        <taxon>Symbiodinium</taxon>
    </lineage>
</organism>